<dbReference type="Gene3D" id="1.10.10.10">
    <property type="entry name" value="Winged helix-like DNA-binding domain superfamily/Winged helix DNA-binding domain"/>
    <property type="match status" value="1"/>
</dbReference>
<dbReference type="SUPFAM" id="SSF88946">
    <property type="entry name" value="Sigma2 domain of RNA polymerase sigma factors"/>
    <property type="match status" value="1"/>
</dbReference>
<feature type="region of interest" description="Disordered" evidence="6">
    <location>
        <begin position="1"/>
        <end position="34"/>
    </location>
</feature>
<dbReference type="Gene3D" id="1.10.601.10">
    <property type="entry name" value="RNA Polymerase Primary Sigma Factor"/>
    <property type="match status" value="2"/>
</dbReference>
<dbReference type="Proteomes" id="UP000648239">
    <property type="component" value="Unassembled WGS sequence"/>
</dbReference>
<dbReference type="GO" id="GO:0003677">
    <property type="term" value="F:DNA binding"/>
    <property type="evidence" value="ECO:0007669"/>
    <property type="project" value="UniProtKB-KW"/>
</dbReference>
<dbReference type="InterPro" id="IPR000943">
    <property type="entry name" value="RNA_pol_sigma70"/>
</dbReference>
<evidence type="ECO:0000256" key="4">
    <source>
        <dbReference type="ARBA" id="ARBA00023125"/>
    </source>
</evidence>
<dbReference type="InterPro" id="IPR014284">
    <property type="entry name" value="RNA_pol_sigma-70_dom"/>
</dbReference>
<evidence type="ECO:0000313" key="8">
    <source>
        <dbReference type="EMBL" id="MBD3867403.1"/>
    </source>
</evidence>
<keyword evidence="5" id="KW-0804">Transcription</keyword>
<sequence>MMNQKSKTLDPVGPSSRDVDGPSPNHQDVSARPVYMREMGVTPLLTKEQEIEHAAELKDARVKFSKIVLKLPKSCREQVLEGDMDGPKGSWQWPLERLETCYRNLLRYDKIAGDERVTVLVKKLKIENRRIEKAREALTVANLRLVIHIAKKYSRAGLPDMDLIQEGNIGLMRAVEKFEHEKGNRFSTYAYWWITQAITRAIADKSRTIRIPVHLSEKLKKLERTHKGLSKSLGREPTDNELAKGMDLTADNLKKILEIARGY</sequence>
<dbReference type="GO" id="GO:0006352">
    <property type="term" value="P:DNA-templated transcription initiation"/>
    <property type="evidence" value="ECO:0007669"/>
    <property type="project" value="InterPro"/>
</dbReference>
<organism evidence="8 9">
    <name type="scientific">Candidatus Polarisedimenticola svalbardensis</name>
    <dbReference type="NCBI Taxonomy" id="2886004"/>
    <lineage>
        <taxon>Bacteria</taxon>
        <taxon>Pseudomonadati</taxon>
        <taxon>Acidobacteriota</taxon>
        <taxon>Candidatus Polarisedimenticolia</taxon>
        <taxon>Candidatus Polarisedimenticolales</taxon>
        <taxon>Candidatus Polarisedimenticolaceae</taxon>
        <taxon>Candidatus Polarisedimenticola</taxon>
    </lineage>
</organism>
<dbReference type="PANTHER" id="PTHR30603:SF60">
    <property type="entry name" value="RNA POLYMERASE SIGMA FACTOR RPOD"/>
    <property type="match status" value="1"/>
</dbReference>
<dbReference type="Pfam" id="PF04539">
    <property type="entry name" value="Sigma70_r3"/>
    <property type="match status" value="1"/>
</dbReference>
<dbReference type="InterPro" id="IPR036388">
    <property type="entry name" value="WH-like_DNA-bd_sf"/>
</dbReference>
<evidence type="ECO:0000256" key="1">
    <source>
        <dbReference type="ARBA" id="ARBA00007788"/>
    </source>
</evidence>
<reference evidence="8 9" key="1">
    <citation type="submission" date="2020-08" db="EMBL/GenBank/DDBJ databases">
        <title>Acidobacteriota in marine sediments use diverse sulfur dissimilation pathways.</title>
        <authorList>
            <person name="Wasmund K."/>
        </authorList>
    </citation>
    <scope>NUCLEOTIDE SEQUENCE [LARGE SCALE GENOMIC DNA]</scope>
    <source>
        <strain evidence="8">MAG AM4</strain>
    </source>
</reference>
<accession>A0A8J6XZP3</accession>
<evidence type="ECO:0000259" key="7">
    <source>
        <dbReference type="PROSITE" id="PS00715"/>
    </source>
</evidence>
<dbReference type="InterPro" id="IPR013325">
    <property type="entry name" value="RNA_pol_sigma_r2"/>
</dbReference>
<dbReference type="NCBIfam" id="TIGR02937">
    <property type="entry name" value="sigma70-ECF"/>
    <property type="match status" value="1"/>
</dbReference>
<dbReference type="AlphaFoldDB" id="A0A8J6XZP3"/>
<name>A0A8J6XZP3_9BACT</name>
<dbReference type="InterPro" id="IPR050239">
    <property type="entry name" value="Sigma-70_RNA_pol_init_factors"/>
</dbReference>
<evidence type="ECO:0000256" key="5">
    <source>
        <dbReference type="ARBA" id="ARBA00023163"/>
    </source>
</evidence>
<dbReference type="Pfam" id="PF04542">
    <property type="entry name" value="Sigma70_r2"/>
    <property type="match status" value="1"/>
</dbReference>
<dbReference type="InterPro" id="IPR007624">
    <property type="entry name" value="RNA_pol_sigma70_r3"/>
</dbReference>
<keyword evidence="4" id="KW-0238">DNA-binding</keyword>
<keyword evidence="3" id="KW-0731">Sigma factor</keyword>
<dbReference type="Pfam" id="PF00140">
    <property type="entry name" value="Sigma70_r1_2"/>
    <property type="match status" value="1"/>
</dbReference>
<keyword evidence="2" id="KW-0805">Transcription regulation</keyword>
<dbReference type="InterPro" id="IPR009042">
    <property type="entry name" value="RNA_pol_sigma70_r1_2"/>
</dbReference>
<dbReference type="PRINTS" id="PR00046">
    <property type="entry name" value="SIGMA70FCT"/>
</dbReference>
<dbReference type="InterPro" id="IPR013324">
    <property type="entry name" value="RNA_pol_sigma_r3/r4-like"/>
</dbReference>
<evidence type="ECO:0000313" key="9">
    <source>
        <dbReference type="Proteomes" id="UP000648239"/>
    </source>
</evidence>
<dbReference type="PROSITE" id="PS00715">
    <property type="entry name" value="SIGMA70_1"/>
    <property type="match status" value="1"/>
</dbReference>
<evidence type="ECO:0000256" key="3">
    <source>
        <dbReference type="ARBA" id="ARBA00023082"/>
    </source>
</evidence>
<comment type="caution">
    <text evidence="8">The sequence shown here is derived from an EMBL/GenBank/DDBJ whole genome shotgun (WGS) entry which is preliminary data.</text>
</comment>
<protein>
    <submittedName>
        <fullName evidence="8">Sigma-70 family RNA polymerase sigma factor</fullName>
    </submittedName>
</protein>
<dbReference type="InterPro" id="IPR007627">
    <property type="entry name" value="RNA_pol_sigma70_r2"/>
</dbReference>
<feature type="domain" description="RNA polymerase sigma-70" evidence="7">
    <location>
        <begin position="162"/>
        <end position="175"/>
    </location>
</feature>
<evidence type="ECO:0000256" key="6">
    <source>
        <dbReference type="SAM" id="MobiDB-lite"/>
    </source>
</evidence>
<proteinExistence type="inferred from homology"/>
<dbReference type="EMBL" id="JACXWD010000009">
    <property type="protein sequence ID" value="MBD3867403.1"/>
    <property type="molecule type" value="Genomic_DNA"/>
</dbReference>
<dbReference type="GO" id="GO:0016987">
    <property type="term" value="F:sigma factor activity"/>
    <property type="evidence" value="ECO:0007669"/>
    <property type="project" value="UniProtKB-KW"/>
</dbReference>
<comment type="similarity">
    <text evidence="1">Belongs to the sigma-70 factor family.</text>
</comment>
<evidence type="ECO:0000256" key="2">
    <source>
        <dbReference type="ARBA" id="ARBA00023015"/>
    </source>
</evidence>
<dbReference type="SUPFAM" id="SSF88659">
    <property type="entry name" value="Sigma3 and sigma4 domains of RNA polymerase sigma factors"/>
    <property type="match status" value="1"/>
</dbReference>
<gene>
    <name evidence="8" type="ORF">IFK94_04675</name>
</gene>
<dbReference type="PANTHER" id="PTHR30603">
    <property type="entry name" value="RNA POLYMERASE SIGMA FACTOR RPO"/>
    <property type="match status" value="1"/>
</dbReference>